<protein>
    <submittedName>
        <fullName evidence="3">MarR family transcriptional regulator</fullName>
    </submittedName>
</protein>
<dbReference type="InterPro" id="IPR036390">
    <property type="entry name" value="WH_DNA-bd_sf"/>
</dbReference>
<proteinExistence type="predicted"/>
<dbReference type="RefSeq" id="WP_076764653.1">
    <property type="nucleotide sequence ID" value="NZ_MSFI01000009.1"/>
</dbReference>
<dbReference type="STRING" id="1714355.BTO28_06120"/>
<keyword evidence="4" id="KW-1185">Reference proteome</keyword>
<evidence type="ECO:0000256" key="1">
    <source>
        <dbReference type="ARBA" id="ARBA00023125"/>
    </source>
</evidence>
<evidence type="ECO:0000259" key="2">
    <source>
        <dbReference type="PROSITE" id="PS50995"/>
    </source>
</evidence>
<dbReference type="SMART" id="SM00347">
    <property type="entry name" value="HTH_MARR"/>
    <property type="match status" value="1"/>
</dbReference>
<dbReference type="Gene3D" id="1.10.10.10">
    <property type="entry name" value="Winged helix-like DNA-binding domain superfamily/Winged helix DNA-binding domain"/>
    <property type="match status" value="1"/>
</dbReference>
<dbReference type="PANTHER" id="PTHR33164">
    <property type="entry name" value="TRANSCRIPTIONAL REGULATOR, MARR FAMILY"/>
    <property type="match status" value="1"/>
</dbReference>
<comment type="caution">
    <text evidence="3">The sequence shown here is derived from an EMBL/GenBank/DDBJ whole genome shotgun (WGS) entry which is preliminary data.</text>
</comment>
<dbReference type="PRINTS" id="PR00598">
    <property type="entry name" value="HTHMARR"/>
</dbReference>
<dbReference type="GO" id="GO:0006950">
    <property type="term" value="P:response to stress"/>
    <property type="evidence" value="ECO:0007669"/>
    <property type="project" value="TreeGrafter"/>
</dbReference>
<accession>A0A1V2A943</accession>
<dbReference type="InterPro" id="IPR036388">
    <property type="entry name" value="WH-like_DNA-bd_sf"/>
</dbReference>
<dbReference type="GO" id="GO:0003677">
    <property type="term" value="F:DNA binding"/>
    <property type="evidence" value="ECO:0007669"/>
    <property type="project" value="UniProtKB-KW"/>
</dbReference>
<gene>
    <name evidence="3" type="ORF">BTO28_06120</name>
</gene>
<dbReference type="AlphaFoldDB" id="A0A1V2A943"/>
<dbReference type="InterPro" id="IPR039422">
    <property type="entry name" value="MarR/SlyA-like"/>
</dbReference>
<evidence type="ECO:0000313" key="3">
    <source>
        <dbReference type="EMBL" id="OMP67521.1"/>
    </source>
</evidence>
<reference evidence="3 4" key="1">
    <citation type="submission" date="2016-12" db="EMBL/GenBank/DDBJ databases">
        <title>Domibacillus sp. SAB 38T whole genome sequencing.</title>
        <authorList>
            <person name="Verma A."/>
            <person name="Ojha A.K."/>
            <person name="Krishnamurthi S."/>
        </authorList>
    </citation>
    <scope>NUCLEOTIDE SEQUENCE [LARGE SCALE GENOMIC DNA]</scope>
    <source>
        <strain evidence="3 4">SAB 38</strain>
    </source>
</reference>
<dbReference type="Proteomes" id="UP000188613">
    <property type="component" value="Unassembled WGS sequence"/>
</dbReference>
<dbReference type="PANTHER" id="PTHR33164:SF99">
    <property type="entry name" value="MARR FAMILY REGULATORY PROTEIN"/>
    <property type="match status" value="1"/>
</dbReference>
<feature type="domain" description="HTH marR-type" evidence="2">
    <location>
        <begin position="5"/>
        <end position="144"/>
    </location>
</feature>
<dbReference type="GO" id="GO:0003700">
    <property type="term" value="F:DNA-binding transcription factor activity"/>
    <property type="evidence" value="ECO:0007669"/>
    <property type="project" value="InterPro"/>
</dbReference>
<organism evidence="3 4">
    <name type="scientific">Domibacillus epiphyticus</name>
    <dbReference type="NCBI Taxonomy" id="1714355"/>
    <lineage>
        <taxon>Bacteria</taxon>
        <taxon>Bacillati</taxon>
        <taxon>Bacillota</taxon>
        <taxon>Bacilli</taxon>
        <taxon>Bacillales</taxon>
        <taxon>Bacillaceae</taxon>
        <taxon>Domibacillus</taxon>
    </lineage>
</organism>
<dbReference type="SUPFAM" id="SSF46785">
    <property type="entry name" value="Winged helix' DNA-binding domain"/>
    <property type="match status" value="1"/>
</dbReference>
<dbReference type="Pfam" id="PF01047">
    <property type="entry name" value="MarR"/>
    <property type="match status" value="1"/>
</dbReference>
<dbReference type="PROSITE" id="PS50995">
    <property type="entry name" value="HTH_MARR_2"/>
    <property type="match status" value="1"/>
</dbReference>
<name>A0A1V2A943_9BACI</name>
<keyword evidence="1" id="KW-0238">DNA-binding</keyword>
<evidence type="ECO:0000313" key="4">
    <source>
        <dbReference type="Proteomes" id="UP000188613"/>
    </source>
</evidence>
<dbReference type="OrthoDB" id="9790052at2"/>
<dbReference type="EMBL" id="MSFI01000009">
    <property type="protein sequence ID" value="OMP67521.1"/>
    <property type="molecule type" value="Genomic_DNA"/>
</dbReference>
<sequence>MSLTRSNLGEAVADIERNLRHIDGIIKQKGREILNDYHITPPQFIALHSLFEKGDTTIGELSARMFLACSTTTDLIDRMEKASLLERVRDTKDRRIVRIHLLPEGERIIEEVINKRRQYVEGVLSNFTDQEVDGINRLLEKMYVEMKVE</sequence>
<dbReference type="InterPro" id="IPR000835">
    <property type="entry name" value="HTH_MarR-typ"/>
</dbReference>